<evidence type="ECO:0000313" key="2">
    <source>
        <dbReference type="Proteomes" id="UP000580250"/>
    </source>
</evidence>
<proteinExistence type="predicted"/>
<evidence type="ECO:0000313" key="1">
    <source>
        <dbReference type="EMBL" id="CAD2162055.1"/>
    </source>
</evidence>
<sequence length="56" mass="6595">MLHLQTKICKVLSEEMWFKTNKKNKNTYVLHFTSNNASKFLPFTATQAKILRHLLS</sequence>
<reference evidence="1 2" key="1">
    <citation type="submission" date="2020-08" db="EMBL/GenBank/DDBJ databases">
        <authorList>
            <person name="Koutsovoulos G."/>
            <person name="Danchin GJ E."/>
        </authorList>
    </citation>
    <scope>NUCLEOTIDE SEQUENCE [LARGE SCALE GENOMIC DNA]</scope>
</reference>
<comment type="caution">
    <text evidence="1">The sequence shown here is derived from an EMBL/GenBank/DDBJ whole genome shotgun (WGS) entry which is preliminary data.</text>
</comment>
<name>A0A6V7UMY8_MELEN</name>
<accession>A0A6V7UMY8</accession>
<dbReference type="EMBL" id="CAJEWN010000089">
    <property type="protein sequence ID" value="CAD2162055.1"/>
    <property type="molecule type" value="Genomic_DNA"/>
</dbReference>
<gene>
    <name evidence="1" type="ORF">MENT_LOCUS15195</name>
</gene>
<organism evidence="1 2">
    <name type="scientific">Meloidogyne enterolobii</name>
    <name type="common">Root-knot nematode worm</name>
    <name type="synonym">Meloidogyne mayaguensis</name>
    <dbReference type="NCBI Taxonomy" id="390850"/>
    <lineage>
        <taxon>Eukaryota</taxon>
        <taxon>Metazoa</taxon>
        <taxon>Ecdysozoa</taxon>
        <taxon>Nematoda</taxon>
        <taxon>Chromadorea</taxon>
        <taxon>Rhabditida</taxon>
        <taxon>Tylenchina</taxon>
        <taxon>Tylenchomorpha</taxon>
        <taxon>Tylenchoidea</taxon>
        <taxon>Meloidogynidae</taxon>
        <taxon>Meloidogyninae</taxon>
        <taxon>Meloidogyne</taxon>
    </lineage>
</organism>
<dbReference type="AlphaFoldDB" id="A0A6V7UMY8"/>
<dbReference type="Proteomes" id="UP000580250">
    <property type="component" value="Unassembled WGS sequence"/>
</dbReference>
<protein>
    <submittedName>
        <fullName evidence="1">Uncharacterized protein</fullName>
    </submittedName>
</protein>